<dbReference type="SUPFAM" id="SSF52540">
    <property type="entry name" value="P-loop containing nucleoside triphosphate hydrolases"/>
    <property type="match status" value="1"/>
</dbReference>
<evidence type="ECO:0000313" key="6">
    <source>
        <dbReference type="EMBL" id="EPE34234.1"/>
    </source>
</evidence>
<dbReference type="InterPro" id="IPR002641">
    <property type="entry name" value="PNPLA_dom"/>
</dbReference>
<evidence type="ECO:0000256" key="2">
    <source>
        <dbReference type="ARBA" id="ARBA00022963"/>
    </source>
</evidence>
<dbReference type="InterPro" id="IPR016035">
    <property type="entry name" value="Acyl_Trfase/lysoPLipase"/>
</dbReference>
<dbReference type="RefSeq" id="XP_008079386.1">
    <property type="nucleotide sequence ID" value="XM_008081195.1"/>
</dbReference>
<dbReference type="AlphaFoldDB" id="S3DAV1"/>
<dbReference type="GO" id="GO:0047499">
    <property type="term" value="F:calcium-independent phospholipase A2 activity"/>
    <property type="evidence" value="ECO:0007669"/>
    <property type="project" value="TreeGrafter"/>
</dbReference>
<feature type="short sequence motif" description="GXGXXG" evidence="4">
    <location>
        <begin position="20"/>
        <end position="25"/>
    </location>
</feature>
<dbReference type="Gene3D" id="3.40.1090.10">
    <property type="entry name" value="Cytosolic phospholipase A2 catalytic domain"/>
    <property type="match status" value="1"/>
</dbReference>
<feature type="short sequence motif" description="GXSXG" evidence="4">
    <location>
        <begin position="59"/>
        <end position="63"/>
    </location>
</feature>
<evidence type="ECO:0000256" key="3">
    <source>
        <dbReference type="ARBA" id="ARBA00023098"/>
    </source>
</evidence>
<dbReference type="GO" id="GO:0016020">
    <property type="term" value="C:membrane"/>
    <property type="evidence" value="ECO:0007669"/>
    <property type="project" value="TreeGrafter"/>
</dbReference>
<dbReference type="Pfam" id="PF01734">
    <property type="entry name" value="Patatin"/>
    <property type="match status" value="1"/>
</dbReference>
<dbReference type="GeneID" id="19466300"/>
<dbReference type="GO" id="GO:0043531">
    <property type="term" value="F:ADP binding"/>
    <property type="evidence" value="ECO:0007669"/>
    <property type="project" value="InterPro"/>
</dbReference>
<evidence type="ECO:0000259" key="5">
    <source>
        <dbReference type="PROSITE" id="PS51635"/>
    </source>
</evidence>
<evidence type="ECO:0000256" key="4">
    <source>
        <dbReference type="PROSITE-ProRule" id="PRU01161"/>
    </source>
</evidence>
<dbReference type="EMBL" id="KE145357">
    <property type="protein sequence ID" value="EPE34234.1"/>
    <property type="molecule type" value="Genomic_DNA"/>
</dbReference>
<reference evidence="6 7" key="1">
    <citation type="journal article" date="2013" name="BMC Genomics">
        <title>Genomics-driven discovery of the pneumocandin biosynthetic gene cluster in the fungus Glarea lozoyensis.</title>
        <authorList>
            <person name="Chen L."/>
            <person name="Yue Q."/>
            <person name="Zhang X."/>
            <person name="Xiang M."/>
            <person name="Wang C."/>
            <person name="Li S."/>
            <person name="Che Y."/>
            <person name="Ortiz-Lopez F.J."/>
            <person name="Bills G.F."/>
            <person name="Liu X."/>
            <person name="An Z."/>
        </authorList>
    </citation>
    <scope>NUCLEOTIDE SEQUENCE [LARGE SCALE GENOMIC DNA]</scope>
    <source>
        <strain evidence="7">ATCC 20868 / MF5171</strain>
    </source>
</reference>
<dbReference type="SUPFAM" id="SSF52151">
    <property type="entry name" value="FabD/lysophospholipase-like"/>
    <property type="match status" value="1"/>
</dbReference>
<dbReference type="PROSITE" id="PS51635">
    <property type="entry name" value="PNPLA"/>
    <property type="match status" value="1"/>
</dbReference>
<proteinExistence type="predicted"/>
<feature type="active site" description="Nucleophile" evidence="4">
    <location>
        <position position="61"/>
    </location>
</feature>
<dbReference type="Pfam" id="PF00931">
    <property type="entry name" value="NB-ARC"/>
    <property type="match status" value="1"/>
</dbReference>
<keyword evidence="3 4" id="KW-0443">Lipid metabolism</keyword>
<keyword evidence="2 4" id="KW-0442">Lipid degradation</keyword>
<dbReference type="SUPFAM" id="SSF48452">
    <property type="entry name" value="TPR-like"/>
    <property type="match status" value="1"/>
</dbReference>
<dbReference type="InterPro" id="IPR027417">
    <property type="entry name" value="P-loop_NTPase"/>
</dbReference>
<dbReference type="PANTHER" id="PTHR24185">
    <property type="entry name" value="CALCIUM-INDEPENDENT PHOSPHOLIPASE A2-GAMMA"/>
    <property type="match status" value="1"/>
</dbReference>
<dbReference type="PANTHER" id="PTHR24185:SF1">
    <property type="entry name" value="CALCIUM-INDEPENDENT PHOSPHOLIPASE A2-GAMMA"/>
    <property type="match status" value="1"/>
</dbReference>
<organism evidence="6 7">
    <name type="scientific">Glarea lozoyensis (strain ATCC 20868 / MF5171)</name>
    <dbReference type="NCBI Taxonomy" id="1116229"/>
    <lineage>
        <taxon>Eukaryota</taxon>
        <taxon>Fungi</taxon>
        <taxon>Dikarya</taxon>
        <taxon>Ascomycota</taxon>
        <taxon>Pezizomycotina</taxon>
        <taxon>Leotiomycetes</taxon>
        <taxon>Helotiales</taxon>
        <taxon>Helotiaceae</taxon>
        <taxon>Glarea</taxon>
    </lineage>
</organism>
<protein>
    <submittedName>
        <fullName evidence="6">FabD/lysophospholipase-like protein</fullName>
    </submittedName>
</protein>
<feature type="domain" description="PNPLA" evidence="5">
    <location>
        <begin position="16"/>
        <end position="215"/>
    </location>
</feature>
<dbReference type="OrthoDB" id="626167at2759"/>
<dbReference type="CDD" id="cd07216">
    <property type="entry name" value="Pat17_PNPLA8_PNPLA9_like3"/>
    <property type="match status" value="1"/>
</dbReference>
<dbReference type="eggNOG" id="KOG4231">
    <property type="taxonomic scope" value="Eukaryota"/>
</dbReference>
<dbReference type="GO" id="GO:0019369">
    <property type="term" value="P:arachidonate metabolic process"/>
    <property type="evidence" value="ECO:0007669"/>
    <property type="project" value="TreeGrafter"/>
</dbReference>
<evidence type="ECO:0000313" key="7">
    <source>
        <dbReference type="Proteomes" id="UP000016922"/>
    </source>
</evidence>
<comment type="caution">
    <text evidence="4">Lacks conserved residue(s) required for the propagation of feature annotation.</text>
</comment>
<dbReference type="GO" id="GO:0046486">
    <property type="term" value="P:glycerolipid metabolic process"/>
    <property type="evidence" value="ECO:0007669"/>
    <property type="project" value="UniProtKB-ARBA"/>
</dbReference>
<accession>S3DAV1</accession>
<dbReference type="Proteomes" id="UP000016922">
    <property type="component" value="Unassembled WGS sequence"/>
</dbReference>
<dbReference type="OMA" id="ISYQAIR"/>
<dbReference type="InterPro" id="IPR011990">
    <property type="entry name" value="TPR-like_helical_dom_sf"/>
</dbReference>
<gene>
    <name evidence="6" type="ORF">GLAREA_07247</name>
</gene>
<evidence type="ECO:0000256" key="1">
    <source>
        <dbReference type="ARBA" id="ARBA00022801"/>
    </source>
</evidence>
<dbReference type="eggNOG" id="KOG1840">
    <property type="taxonomic scope" value="Eukaryota"/>
</dbReference>
<keyword evidence="1 4" id="KW-0378">Hydrolase</keyword>
<dbReference type="Pfam" id="PF13374">
    <property type="entry name" value="TPR_10"/>
    <property type="match status" value="2"/>
</dbReference>
<sequence>MAPAMRELSNHPLRLLSLDGGGIRGISELVILEEIMHRVGRLGNVSKPLPADYFDMICGTSTGGLIALLLGRLRLSVPEAIDKYRLLAKQVFSEKKGQGKDGIFKASNLEGAIKETVEWKLGKGYADEKMFENDALACKTFVCAVPAKHINKQPRLFRTWSADKSPGYNCNIWEAARATSAAPRFFKRMLIGDPGLQEEFIDAGMGCNNPTRYLVEEAQKEFGAERTVSCIVSIGTGKPKVTGFKVPSLFQRVLPLELIKVLADMATDTEIEASTMKDRFKNCSDLYHRLNVERGLEEISLEEWDKLGDVKQHTMAYLSNEAISQGIDLIVNTLLGKTSQAFPLGQLDGAVAALNHPRHHFIYPSYQVLHYVTRKDPLIAIHQCLQDPPDKTAPTVVSLLGMGGCGKSQLALEYCRQRQNDKWFSAILWLDASSPTSIAQSFTDIAYKFSKPNFETADNQGNTRFVLDKTGAWKFRWLLVFDNFDNPSLFDNIKEYFPRGGYSCILFTSRHATVRSLGFHIEVTNMSDEEALQLLLKRSEASRTDINLQEGANIVKRLGYHALAIDQAGAYILARDLSLDLYMTHFLDRKEKVLNEVPELWDYRRRLKTDAEVETKLTVFTTWELSLDLISGDPTTRKDKIHVLTLAAFLDSKEVSDDLFGYYGSENSDWLTSCMKDGTWDMYAAQDILKELRNLSLLQNVHIGRNKTIFSLHPLIQDWVEMRITIDNRQTYGLEAILLLSAFIDAHSMDDMSFDRKQVLLAHLEAVLQNESKYRILNGSLENARLLQAASSFGDFFKSHGRYGASEEMWERVLKGRTKMLGLEHPYTLSSMNNLALLLQNRGKYDEAEPMYRQTLQLCEQVLGLEHPNTLSSINNLAALLENRGKSDKAELI</sequence>
<dbReference type="Gene3D" id="1.25.40.10">
    <property type="entry name" value="Tetratricopeptide repeat domain"/>
    <property type="match status" value="1"/>
</dbReference>
<dbReference type="Gene3D" id="3.40.50.300">
    <property type="entry name" value="P-loop containing nucleotide triphosphate hydrolases"/>
    <property type="match status" value="1"/>
</dbReference>
<dbReference type="KEGG" id="glz:GLAREA_07247"/>
<feature type="active site" description="Proton acceptor" evidence="4">
    <location>
        <position position="202"/>
    </location>
</feature>
<dbReference type="GO" id="GO:0016042">
    <property type="term" value="P:lipid catabolic process"/>
    <property type="evidence" value="ECO:0007669"/>
    <property type="project" value="UniProtKB-UniRule"/>
</dbReference>
<keyword evidence="7" id="KW-1185">Reference proteome</keyword>
<dbReference type="HOGENOM" id="CLU_000288_125_6_1"/>
<dbReference type="InterPro" id="IPR002182">
    <property type="entry name" value="NB-ARC"/>
</dbReference>
<name>S3DAV1_GLAL2</name>